<dbReference type="SUPFAM" id="SSF159127">
    <property type="entry name" value="HupF/HypC-like"/>
    <property type="match status" value="1"/>
</dbReference>
<dbReference type="PRINTS" id="PR00445">
    <property type="entry name" value="HUPFHYPC"/>
</dbReference>
<evidence type="ECO:0000313" key="2">
    <source>
        <dbReference type="EMBL" id="AEB10696.1"/>
    </source>
</evidence>
<evidence type="ECO:0000313" key="3">
    <source>
        <dbReference type="Proteomes" id="UP000000483"/>
    </source>
</evidence>
<dbReference type="KEGG" id="dao:Desac_2896"/>
<dbReference type="EMBL" id="CP002629">
    <property type="protein sequence ID" value="AEB10696.1"/>
    <property type="molecule type" value="Genomic_DNA"/>
</dbReference>
<dbReference type="AlphaFoldDB" id="F2NE66"/>
<gene>
    <name evidence="2" type="ordered locus">Desac_2896</name>
</gene>
<protein>
    <submittedName>
        <fullName evidence="2">Hydrogenase assembly chaperone hypC/hupF</fullName>
    </submittedName>
</protein>
<dbReference type="STRING" id="880072.Desac_2896"/>
<proteinExistence type="inferred from homology"/>
<keyword evidence="3" id="KW-1185">Reference proteome</keyword>
<dbReference type="NCBIfam" id="TIGR00074">
    <property type="entry name" value="hypC_hupF"/>
    <property type="match status" value="1"/>
</dbReference>
<reference evidence="2 3" key="1">
    <citation type="journal article" date="2011" name="Stand. Genomic Sci.">
        <title>Complete genome sequence of the acetate-degrading sulfate reducer Desulfobacca acetoxidans type strain (ASRB2).</title>
        <authorList>
            <person name="Goker M."/>
            <person name="Teshima H."/>
            <person name="Lapidus A."/>
            <person name="Nolan M."/>
            <person name="Lucas S."/>
            <person name="Hammon N."/>
            <person name="Deshpande S."/>
            <person name="Cheng J.F."/>
            <person name="Tapia R."/>
            <person name="Han C."/>
            <person name="Goodwin L."/>
            <person name="Pitluck S."/>
            <person name="Huntemann M."/>
            <person name="Liolios K."/>
            <person name="Ivanova N."/>
            <person name="Pagani I."/>
            <person name="Mavromatis K."/>
            <person name="Ovchinikova G."/>
            <person name="Pati A."/>
            <person name="Chen A."/>
            <person name="Palaniappan K."/>
            <person name="Land M."/>
            <person name="Hauser L."/>
            <person name="Brambilla E.M."/>
            <person name="Rohde M."/>
            <person name="Spring S."/>
            <person name="Detter J.C."/>
            <person name="Woyke T."/>
            <person name="Bristow J."/>
            <person name="Eisen J.A."/>
            <person name="Markowitz V."/>
            <person name="Hugenholtz P."/>
            <person name="Kyrpides N.C."/>
            <person name="Klenk H.P."/>
        </authorList>
    </citation>
    <scope>NUCLEOTIDE SEQUENCE [LARGE SCALE GENOMIC DNA]</scope>
    <source>
        <strain evidence="3">ATCC 700848 / DSM 11109 / ASRB2</strain>
    </source>
</reference>
<dbReference type="PANTHER" id="PTHR35177">
    <property type="entry name" value="HYDROGENASE MATURATION FACTOR HYBG"/>
    <property type="match status" value="1"/>
</dbReference>
<dbReference type="Gene3D" id="2.30.30.140">
    <property type="match status" value="1"/>
</dbReference>
<dbReference type="GO" id="GO:0051604">
    <property type="term" value="P:protein maturation"/>
    <property type="evidence" value="ECO:0007669"/>
    <property type="project" value="TreeGrafter"/>
</dbReference>
<dbReference type="GO" id="GO:0005506">
    <property type="term" value="F:iron ion binding"/>
    <property type="evidence" value="ECO:0007669"/>
    <property type="project" value="TreeGrafter"/>
</dbReference>
<evidence type="ECO:0000256" key="1">
    <source>
        <dbReference type="ARBA" id="ARBA00006018"/>
    </source>
</evidence>
<accession>F2NE66</accession>
<dbReference type="GO" id="GO:1902670">
    <property type="term" value="F:carbon dioxide binding"/>
    <property type="evidence" value="ECO:0007669"/>
    <property type="project" value="TreeGrafter"/>
</dbReference>
<comment type="similarity">
    <text evidence="1">Belongs to the HupF/HypC family.</text>
</comment>
<dbReference type="PANTHER" id="PTHR35177:SF2">
    <property type="entry name" value="HYDROGENASE MATURATION FACTOR HYBG"/>
    <property type="match status" value="1"/>
</dbReference>
<dbReference type="HOGENOM" id="CLU_159381_2_2_7"/>
<dbReference type="eggNOG" id="COG0298">
    <property type="taxonomic scope" value="Bacteria"/>
</dbReference>
<dbReference type="Pfam" id="PF01455">
    <property type="entry name" value="HupF_HypC"/>
    <property type="match status" value="1"/>
</dbReference>
<reference evidence="3" key="2">
    <citation type="submission" date="2011-03" db="EMBL/GenBank/DDBJ databases">
        <title>The complete genome of Desulfobacca acetoxidans DSM 11109.</title>
        <authorList>
            <consortium name="US DOE Joint Genome Institute (JGI-PGF)"/>
            <person name="Lucas S."/>
            <person name="Copeland A."/>
            <person name="Lapidus A."/>
            <person name="Bruce D."/>
            <person name="Goodwin L."/>
            <person name="Pitluck S."/>
            <person name="Peters L."/>
            <person name="Kyrpides N."/>
            <person name="Mavromatis K."/>
            <person name="Ivanova N."/>
            <person name="Ovchinnikova G."/>
            <person name="Teshima H."/>
            <person name="Detter J.C."/>
            <person name="Han C."/>
            <person name="Land M."/>
            <person name="Hauser L."/>
            <person name="Markowitz V."/>
            <person name="Cheng J.-F."/>
            <person name="Hugenholtz P."/>
            <person name="Woyke T."/>
            <person name="Wu D."/>
            <person name="Spring S."/>
            <person name="Schueler E."/>
            <person name="Brambilla E."/>
            <person name="Klenk H.-P."/>
            <person name="Eisen J.A."/>
        </authorList>
    </citation>
    <scope>NUCLEOTIDE SEQUENCE [LARGE SCALE GENOMIC DNA]</scope>
    <source>
        <strain evidence="3">ATCC 700848 / DSM 11109 / ASRB2</strain>
    </source>
</reference>
<organism evidence="2 3">
    <name type="scientific">Desulfobacca acetoxidans (strain ATCC 700848 / DSM 11109 / ASRB2)</name>
    <dbReference type="NCBI Taxonomy" id="880072"/>
    <lineage>
        <taxon>Bacteria</taxon>
        <taxon>Pseudomonadati</taxon>
        <taxon>Thermodesulfobacteriota</taxon>
        <taxon>Desulfobaccia</taxon>
        <taxon>Desulfobaccales</taxon>
        <taxon>Desulfobaccaceae</taxon>
        <taxon>Desulfobacca</taxon>
    </lineage>
</organism>
<name>F2NE66_DESAR</name>
<sequence>MELETLTHMCLAIPMKIIEIQGLIATMEVDGIIREARLDLLPEAHEGDYVLVHAGLAIARVDPEQASETLALLRKMIDEIQ</sequence>
<dbReference type="Proteomes" id="UP000000483">
    <property type="component" value="Chromosome"/>
</dbReference>
<dbReference type="InterPro" id="IPR001109">
    <property type="entry name" value="Hydrogenase_HupF/HypC"/>
</dbReference>